<accession>A0ABD0L1V1</accession>
<comment type="caution">
    <text evidence="1">The sequence shown here is derived from an EMBL/GenBank/DDBJ whole genome shotgun (WGS) entry which is preliminary data.</text>
</comment>
<proteinExistence type="predicted"/>
<evidence type="ECO:0000313" key="1">
    <source>
        <dbReference type="EMBL" id="KAK7493047.1"/>
    </source>
</evidence>
<organism evidence="1 2">
    <name type="scientific">Batillaria attramentaria</name>
    <dbReference type="NCBI Taxonomy" id="370345"/>
    <lineage>
        <taxon>Eukaryota</taxon>
        <taxon>Metazoa</taxon>
        <taxon>Spiralia</taxon>
        <taxon>Lophotrochozoa</taxon>
        <taxon>Mollusca</taxon>
        <taxon>Gastropoda</taxon>
        <taxon>Caenogastropoda</taxon>
        <taxon>Sorbeoconcha</taxon>
        <taxon>Cerithioidea</taxon>
        <taxon>Batillariidae</taxon>
        <taxon>Batillaria</taxon>
    </lineage>
</organism>
<dbReference type="AlphaFoldDB" id="A0ABD0L1V1"/>
<dbReference type="Proteomes" id="UP001519460">
    <property type="component" value="Unassembled WGS sequence"/>
</dbReference>
<protein>
    <submittedName>
        <fullName evidence="1">Uncharacterized protein</fullName>
    </submittedName>
</protein>
<keyword evidence="2" id="KW-1185">Reference proteome</keyword>
<reference evidence="1 2" key="1">
    <citation type="journal article" date="2023" name="Sci. Data">
        <title>Genome assembly of the Korean intertidal mud-creeper Batillaria attramentaria.</title>
        <authorList>
            <person name="Patra A.K."/>
            <person name="Ho P.T."/>
            <person name="Jun S."/>
            <person name="Lee S.J."/>
            <person name="Kim Y."/>
            <person name="Won Y.J."/>
        </authorList>
    </citation>
    <scope>NUCLEOTIDE SEQUENCE [LARGE SCALE GENOMIC DNA]</scope>
    <source>
        <strain evidence="1">Wonlab-2016</strain>
    </source>
</reference>
<evidence type="ECO:0000313" key="2">
    <source>
        <dbReference type="Proteomes" id="UP001519460"/>
    </source>
</evidence>
<sequence>QQRRAPCDDYKYHTLLVLASHTSGQHHRNSRGRVGGSRCELRCVRLMIITILKRRTAEIGIVRQVQVSHYDRHTPSTIFIATAAGRMGLE</sequence>
<feature type="non-terminal residue" evidence="1">
    <location>
        <position position="1"/>
    </location>
</feature>
<dbReference type="EMBL" id="JACVVK020000097">
    <property type="protein sequence ID" value="KAK7493047.1"/>
    <property type="molecule type" value="Genomic_DNA"/>
</dbReference>
<gene>
    <name evidence="1" type="ORF">BaRGS_00015777</name>
</gene>
<name>A0ABD0L1V1_9CAEN</name>